<keyword evidence="12" id="KW-0233">DNA recombination</keyword>
<name>U5D866_9CHRO</name>
<dbReference type="PANTHER" id="PTHR13710">
    <property type="entry name" value="DNA HELICASE RECQ FAMILY MEMBER"/>
    <property type="match status" value="1"/>
</dbReference>
<evidence type="ECO:0000256" key="1">
    <source>
        <dbReference type="ARBA" id="ARBA00001946"/>
    </source>
</evidence>
<dbReference type="InterPro" id="IPR002121">
    <property type="entry name" value="HRDC_dom"/>
</dbReference>
<dbReference type="eggNOG" id="COG0514">
    <property type="taxonomic scope" value="Bacteria"/>
</dbReference>
<evidence type="ECO:0000256" key="18">
    <source>
        <dbReference type="SAM" id="MobiDB-lite"/>
    </source>
</evidence>
<dbReference type="Pfam" id="PF09382">
    <property type="entry name" value="RQC"/>
    <property type="match status" value="1"/>
</dbReference>
<dbReference type="Gene3D" id="1.10.10.10">
    <property type="entry name" value="Winged helix-like DNA-binding domain superfamily/Winged helix DNA-binding domain"/>
    <property type="match status" value="1"/>
</dbReference>
<dbReference type="SMART" id="SM00490">
    <property type="entry name" value="HELICc"/>
    <property type="match status" value="1"/>
</dbReference>
<sequence>MRWYPLEDALKHYFGYDSFRPGQREIVEAALDDRDQLVVMPTGGGKSLCFQLPALLKPGVTIVVSPLIALMQDQVEALRDNGIPAAFLNSSLGMGETRDREAALLDGKIKLLYVAPERLLGDRFLSFLGRVQAARGLAGFAIDEAHCVSEWGHDFRPEYRQLKRLRELFPDVPIAALTATATERVRCDIIAQLALRQPQMRVASFNRANLYYEVRPKDRRSYEQLLQLAQTQGGSGIIYCLSRKRVDEIALRLQNDGIAALPYHAGLSDEMRAYNQTRFIRDDVKVMVATIAFGMGINKPDVRFVVHYDLPRSLESYYQESGRAGRDGEAANCTLFFGTQDIHTVNYLIDQKTDPDEQRVARQQLRQVLDYAEGTECRRTIQLGYFGERFPGKCSNCDNCLNPQPMQDRTVEAQKFLSCVARCRERYGMNYIIDVLRGSRQKKILQNHHHKLSTYGIGKDRNANDWRQLGRSLLHRGWLDETTDGYRVLKLNASSWEILRNQRDVSVAVPRSLSVDRAVETDELSISAEELFQRLRALRKEIADAQGVAPYVVFANASLRQMARERPCDRAGFARISGVGSSKLDRYGDRFMQEIRAFCSEPATAARATADFTPAGGTESEPRSVSASLPDHAPQPTPVPNASVPASDTPTASVAVDRALAARITPKARPVSKQLVVAPPPLSESVLATLHLHQGGADVAAIAAKRGLTARTIVNHLSDLIEQGYAVEVDRLVPIERQQVVADAIAAVGPDSLRRIRDRLGDDFSYEEIQLGRSVWQLRARSVPSAPSVAAVSARAGETTVAEKG</sequence>
<evidence type="ECO:0000256" key="15">
    <source>
        <dbReference type="ARBA" id="ARBA00034617"/>
    </source>
</evidence>
<evidence type="ECO:0000256" key="7">
    <source>
        <dbReference type="ARBA" id="ARBA00022801"/>
    </source>
</evidence>
<protein>
    <recommendedName>
        <fullName evidence="16">DNA helicase RecQ</fullName>
        <ecNumber evidence="16">5.6.2.4</ecNumber>
    </recommendedName>
</protein>
<dbReference type="GO" id="GO:0043590">
    <property type="term" value="C:bacterial nucleoid"/>
    <property type="evidence" value="ECO:0007669"/>
    <property type="project" value="TreeGrafter"/>
</dbReference>
<dbReference type="InterPro" id="IPR027417">
    <property type="entry name" value="P-loop_NTPase"/>
</dbReference>
<dbReference type="InterPro" id="IPR001650">
    <property type="entry name" value="Helicase_C-like"/>
</dbReference>
<dbReference type="Pfam" id="PF14493">
    <property type="entry name" value="HTH_40"/>
    <property type="match status" value="1"/>
</dbReference>
<feature type="domain" description="HRDC" evidence="19">
    <location>
        <begin position="525"/>
        <end position="605"/>
    </location>
</feature>
<evidence type="ECO:0000256" key="8">
    <source>
        <dbReference type="ARBA" id="ARBA00022806"/>
    </source>
</evidence>
<dbReference type="PROSITE" id="PS50967">
    <property type="entry name" value="HRDC"/>
    <property type="match status" value="1"/>
</dbReference>
<dbReference type="RefSeq" id="WP_022608302.1">
    <property type="nucleotide sequence ID" value="NZ_ASSJ01000070.1"/>
</dbReference>
<dbReference type="InterPro" id="IPR006293">
    <property type="entry name" value="DNA_helicase_ATP-dep_RecQ_bac"/>
</dbReference>
<accession>U5D866</accession>
<evidence type="ECO:0000256" key="2">
    <source>
        <dbReference type="ARBA" id="ARBA00001947"/>
    </source>
</evidence>
<evidence type="ECO:0000259" key="21">
    <source>
        <dbReference type="PROSITE" id="PS51194"/>
    </source>
</evidence>
<evidence type="ECO:0000256" key="12">
    <source>
        <dbReference type="ARBA" id="ARBA00023172"/>
    </source>
</evidence>
<evidence type="ECO:0000256" key="14">
    <source>
        <dbReference type="ARBA" id="ARBA00023235"/>
    </source>
</evidence>
<dbReference type="SMART" id="SM00487">
    <property type="entry name" value="DEXDc"/>
    <property type="match status" value="1"/>
</dbReference>
<keyword evidence="23" id="KW-1185">Reference proteome</keyword>
<dbReference type="PANTHER" id="PTHR13710:SF105">
    <property type="entry name" value="ATP-DEPENDENT DNA HELICASE Q1"/>
    <property type="match status" value="1"/>
</dbReference>
<dbReference type="InterPro" id="IPR036388">
    <property type="entry name" value="WH-like_DNA-bd_sf"/>
</dbReference>
<dbReference type="SMART" id="SM00341">
    <property type="entry name" value="HRDC"/>
    <property type="match status" value="1"/>
</dbReference>
<keyword evidence="10" id="KW-0067">ATP-binding</keyword>
<evidence type="ECO:0000313" key="22">
    <source>
        <dbReference type="EMBL" id="ERN40818.1"/>
    </source>
</evidence>
<keyword evidence="13" id="KW-0234">DNA repair</keyword>
<dbReference type="InterPro" id="IPR004589">
    <property type="entry name" value="DNA_helicase_ATP-dep_RecQ"/>
</dbReference>
<feature type="domain" description="Helicase C-terminal" evidence="21">
    <location>
        <begin position="221"/>
        <end position="369"/>
    </location>
</feature>
<dbReference type="InterPro" id="IPR018982">
    <property type="entry name" value="RQC_domain"/>
</dbReference>
<dbReference type="STRING" id="582515.KR51_00028100"/>
<dbReference type="GO" id="GO:0009378">
    <property type="term" value="F:four-way junction helicase activity"/>
    <property type="evidence" value="ECO:0007669"/>
    <property type="project" value="TreeGrafter"/>
</dbReference>
<dbReference type="PROSITE" id="PS51192">
    <property type="entry name" value="HELICASE_ATP_BIND_1"/>
    <property type="match status" value="1"/>
</dbReference>
<evidence type="ECO:0000256" key="5">
    <source>
        <dbReference type="ARBA" id="ARBA00022741"/>
    </source>
</evidence>
<comment type="catalytic activity">
    <reaction evidence="15">
        <text>Couples ATP hydrolysis with the unwinding of duplex DNA by translocating in the 3'-5' direction.</text>
        <dbReference type="EC" id="5.6.2.4"/>
    </reaction>
</comment>
<dbReference type="GO" id="GO:0006310">
    <property type="term" value="P:DNA recombination"/>
    <property type="evidence" value="ECO:0007669"/>
    <property type="project" value="UniProtKB-UniRule"/>
</dbReference>
<dbReference type="InterPro" id="IPR044876">
    <property type="entry name" value="HRDC_dom_sf"/>
</dbReference>
<dbReference type="SUPFAM" id="SSF47819">
    <property type="entry name" value="HRDC-like"/>
    <property type="match status" value="1"/>
</dbReference>
<dbReference type="InterPro" id="IPR011545">
    <property type="entry name" value="DEAD/DEAH_box_helicase_dom"/>
</dbReference>
<dbReference type="NCBIfam" id="TIGR01389">
    <property type="entry name" value="recQ"/>
    <property type="match status" value="1"/>
</dbReference>
<dbReference type="NCBIfam" id="TIGR00614">
    <property type="entry name" value="recQ_fam"/>
    <property type="match status" value="1"/>
</dbReference>
<organism evidence="22 23">
    <name type="scientific">Rubidibacter lacunae KORDI 51-2</name>
    <dbReference type="NCBI Taxonomy" id="582515"/>
    <lineage>
        <taxon>Bacteria</taxon>
        <taxon>Bacillati</taxon>
        <taxon>Cyanobacteriota</taxon>
        <taxon>Cyanophyceae</taxon>
        <taxon>Oscillatoriophycideae</taxon>
        <taxon>Chroococcales</taxon>
        <taxon>Aphanothecaceae</taxon>
        <taxon>Rubidibacter</taxon>
    </lineage>
</organism>
<evidence type="ECO:0000313" key="23">
    <source>
        <dbReference type="Proteomes" id="UP000016960"/>
    </source>
</evidence>
<evidence type="ECO:0000259" key="20">
    <source>
        <dbReference type="PROSITE" id="PS51192"/>
    </source>
</evidence>
<dbReference type="GO" id="GO:0009432">
    <property type="term" value="P:SOS response"/>
    <property type="evidence" value="ECO:0007669"/>
    <property type="project" value="UniProtKB-UniRule"/>
</dbReference>
<keyword evidence="11" id="KW-0238">DNA-binding</keyword>
<keyword evidence="4" id="KW-0479">Metal-binding</keyword>
<dbReference type="Pfam" id="PF00570">
    <property type="entry name" value="HRDC"/>
    <property type="match status" value="1"/>
</dbReference>
<keyword evidence="6" id="KW-0227">DNA damage</keyword>
<dbReference type="GO" id="GO:0003677">
    <property type="term" value="F:DNA binding"/>
    <property type="evidence" value="ECO:0007669"/>
    <property type="project" value="UniProtKB-KW"/>
</dbReference>
<dbReference type="GO" id="GO:0005524">
    <property type="term" value="F:ATP binding"/>
    <property type="evidence" value="ECO:0007669"/>
    <property type="project" value="UniProtKB-KW"/>
</dbReference>
<dbReference type="GO" id="GO:0006260">
    <property type="term" value="P:DNA replication"/>
    <property type="evidence" value="ECO:0007669"/>
    <property type="project" value="InterPro"/>
</dbReference>
<comment type="similarity">
    <text evidence="3">Belongs to the helicase family. RecQ subfamily.</text>
</comment>
<gene>
    <name evidence="22" type="ORF">KR51_00028100</name>
</gene>
<evidence type="ECO:0000256" key="16">
    <source>
        <dbReference type="NCBIfam" id="TIGR01389"/>
    </source>
</evidence>
<dbReference type="FunFam" id="3.40.50.300:FF:000296">
    <property type="entry name" value="ATP-dependent DNA helicase RecQ"/>
    <property type="match status" value="1"/>
</dbReference>
<dbReference type="Pfam" id="PF16124">
    <property type="entry name" value="RecQ_Zn_bind"/>
    <property type="match status" value="1"/>
</dbReference>
<dbReference type="GO" id="GO:0043138">
    <property type="term" value="F:3'-5' DNA helicase activity"/>
    <property type="evidence" value="ECO:0007669"/>
    <property type="project" value="UniProtKB-EC"/>
</dbReference>
<dbReference type="InterPro" id="IPR014001">
    <property type="entry name" value="Helicase_ATP-bd"/>
</dbReference>
<dbReference type="Pfam" id="PF00271">
    <property type="entry name" value="Helicase_C"/>
    <property type="match status" value="1"/>
</dbReference>
<keyword evidence="7 22" id="KW-0378">Hydrolase</keyword>
<dbReference type="FunFam" id="3.40.50.300:FF:000156">
    <property type="entry name" value="ATP-dependent DNA helicase recQ"/>
    <property type="match status" value="1"/>
</dbReference>
<evidence type="ECO:0000256" key="17">
    <source>
        <dbReference type="SAM" id="Coils"/>
    </source>
</evidence>
<feature type="region of interest" description="Disordered" evidence="18">
    <location>
        <begin position="612"/>
        <end position="649"/>
    </location>
</feature>
<keyword evidence="17" id="KW-0175">Coiled coil</keyword>
<dbReference type="Gene3D" id="1.10.10.1390">
    <property type="entry name" value="ATP-dependent DNA helicase RecQ"/>
    <property type="match status" value="1"/>
</dbReference>
<feature type="coiled-coil region" evidence="17">
    <location>
        <begin position="521"/>
        <end position="548"/>
    </location>
</feature>
<evidence type="ECO:0000256" key="9">
    <source>
        <dbReference type="ARBA" id="ARBA00022833"/>
    </source>
</evidence>
<comment type="caution">
    <text evidence="22">The sequence shown here is derived from an EMBL/GenBank/DDBJ whole genome shotgun (WGS) entry which is preliminary data.</text>
</comment>
<dbReference type="SMART" id="SM00956">
    <property type="entry name" value="RQC"/>
    <property type="match status" value="1"/>
</dbReference>
<comment type="cofactor">
    <cofactor evidence="2">
        <name>Zn(2+)</name>
        <dbReference type="ChEBI" id="CHEBI:29105"/>
    </cofactor>
</comment>
<keyword evidence="14" id="KW-0413">Isomerase</keyword>
<dbReference type="FunCoup" id="U5D866">
    <property type="interactions" value="413"/>
</dbReference>
<reference evidence="22 23" key="1">
    <citation type="submission" date="2013-05" db="EMBL/GenBank/DDBJ databases">
        <title>Draft genome sequence of Rubidibacter lacunae KORDI 51-2.</title>
        <authorList>
            <person name="Choi D.H."/>
            <person name="Noh J.H."/>
            <person name="Kwon K.-K."/>
            <person name="Lee J.-H."/>
            <person name="Ryu J.-Y."/>
        </authorList>
    </citation>
    <scope>NUCLEOTIDE SEQUENCE [LARGE SCALE GENOMIC DNA]</scope>
    <source>
        <strain evidence="22 23">KORDI 51-2</strain>
    </source>
</reference>
<comment type="cofactor">
    <cofactor evidence="1">
        <name>Mg(2+)</name>
        <dbReference type="ChEBI" id="CHEBI:18420"/>
    </cofactor>
</comment>
<dbReference type="PATRIC" id="fig|582515.4.peg.3161"/>
<keyword evidence="5" id="KW-0547">Nucleotide-binding</keyword>
<evidence type="ECO:0000256" key="4">
    <source>
        <dbReference type="ARBA" id="ARBA00022723"/>
    </source>
</evidence>
<dbReference type="InterPro" id="IPR029491">
    <property type="entry name" value="Helicase_HTH"/>
</dbReference>
<dbReference type="CDD" id="cd17920">
    <property type="entry name" value="DEXHc_RecQ"/>
    <property type="match status" value="1"/>
</dbReference>
<proteinExistence type="inferred from homology"/>
<evidence type="ECO:0000259" key="19">
    <source>
        <dbReference type="PROSITE" id="PS50967"/>
    </source>
</evidence>
<dbReference type="Gene3D" id="3.40.50.300">
    <property type="entry name" value="P-loop containing nucleotide triphosphate hydrolases"/>
    <property type="match status" value="2"/>
</dbReference>
<dbReference type="EMBL" id="ASSJ01000070">
    <property type="protein sequence ID" value="ERN40818.1"/>
    <property type="molecule type" value="Genomic_DNA"/>
</dbReference>
<dbReference type="GO" id="GO:0005737">
    <property type="term" value="C:cytoplasm"/>
    <property type="evidence" value="ECO:0007669"/>
    <property type="project" value="TreeGrafter"/>
</dbReference>
<keyword evidence="8 22" id="KW-0347">Helicase</keyword>
<dbReference type="InParanoid" id="U5D866"/>
<dbReference type="Gene3D" id="1.10.150.80">
    <property type="entry name" value="HRDC domain"/>
    <property type="match status" value="1"/>
</dbReference>
<dbReference type="PROSITE" id="PS51194">
    <property type="entry name" value="HELICASE_CTER"/>
    <property type="match status" value="1"/>
</dbReference>
<dbReference type="EC" id="5.6.2.4" evidence="16"/>
<dbReference type="SUPFAM" id="SSF52540">
    <property type="entry name" value="P-loop containing nucleoside triphosphate hydrolases"/>
    <property type="match status" value="2"/>
</dbReference>
<dbReference type="CDD" id="cd18794">
    <property type="entry name" value="SF2_C_RecQ"/>
    <property type="match status" value="1"/>
</dbReference>
<dbReference type="Proteomes" id="UP000016960">
    <property type="component" value="Unassembled WGS sequence"/>
</dbReference>
<dbReference type="AlphaFoldDB" id="U5D866"/>
<dbReference type="GO" id="GO:0030894">
    <property type="term" value="C:replisome"/>
    <property type="evidence" value="ECO:0007669"/>
    <property type="project" value="TreeGrafter"/>
</dbReference>
<evidence type="ECO:0000256" key="11">
    <source>
        <dbReference type="ARBA" id="ARBA00023125"/>
    </source>
</evidence>
<dbReference type="GO" id="GO:0006281">
    <property type="term" value="P:DNA repair"/>
    <property type="evidence" value="ECO:0007669"/>
    <property type="project" value="UniProtKB-KW"/>
</dbReference>
<dbReference type="InterPro" id="IPR032284">
    <property type="entry name" value="RecQ_Zn-bd"/>
</dbReference>
<dbReference type="OrthoDB" id="9763310at2"/>
<dbReference type="InterPro" id="IPR010997">
    <property type="entry name" value="HRDC-like_sf"/>
</dbReference>
<evidence type="ECO:0000256" key="13">
    <source>
        <dbReference type="ARBA" id="ARBA00023204"/>
    </source>
</evidence>
<evidence type="ECO:0000256" key="3">
    <source>
        <dbReference type="ARBA" id="ARBA00005446"/>
    </source>
</evidence>
<dbReference type="Pfam" id="PF00270">
    <property type="entry name" value="DEAD"/>
    <property type="match status" value="1"/>
</dbReference>
<dbReference type="GO" id="GO:0046872">
    <property type="term" value="F:metal ion binding"/>
    <property type="evidence" value="ECO:0007669"/>
    <property type="project" value="UniProtKB-KW"/>
</dbReference>
<evidence type="ECO:0000256" key="10">
    <source>
        <dbReference type="ARBA" id="ARBA00022840"/>
    </source>
</evidence>
<evidence type="ECO:0000256" key="6">
    <source>
        <dbReference type="ARBA" id="ARBA00022763"/>
    </source>
</evidence>
<keyword evidence="9" id="KW-0862">Zinc</keyword>
<dbReference type="GO" id="GO:0016787">
    <property type="term" value="F:hydrolase activity"/>
    <property type="evidence" value="ECO:0007669"/>
    <property type="project" value="UniProtKB-KW"/>
</dbReference>
<feature type="domain" description="Helicase ATP-binding" evidence="20">
    <location>
        <begin position="27"/>
        <end position="199"/>
    </location>
</feature>